<evidence type="ECO:0000313" key="1">
    <source>
        <dbReference type="EMBL" id="KAI4559302.1"/>
    </source>
</evidence>
<accession>A0ACB9U4Y0</accession>
<comment type="caution">
    <text evidence="1">The sequence shown here is derived from an EMBL/GenBank/DDBJ whole genome shotgun (WGS) entry which is preliminary data.</text>
</comment>
<protein>
    <submittedName>
        <fullName evidence="1">Uncharacterized protein</fullName>
    </submittedName>
</protein>
<keyword evidence="2" id="KW-1185">Reference proteome</keyword>
<dbReference type="Proteomes" id="UP001057279">
    <property type="component" value="Linkage Group LG23"/>
</dbReference>
<gene>
    <name evidence="1" type="ORF">MJG53_017828</name>
</gene>
<sequence length="123" mass="12848">MEGRSRRQKYTRGHGPAATEDGPAAGSSAAAWSRGPSASIPDHVPDLGIRTPGEAAPECSALARCLSGLVAGTTVRFTPLVPCVVHLFYPPTLYLGLDRDEDLQPPTCKRGLQGPGLVITVSV</sequence>
<evidence type="ECO:0000313" key="2">
    <source>
        <dbReference type="Proteomes" id="UP001057279"/>
    </source>
</evidence>
<dbReference type="EMBL" id="CM043048">
    <property type="protein sequence ID" value="KAI4559302.1"/>
    <property type="molecule type" value="Genomic_DNA"/>
</dbReference>
<organism evidence="1 2">
    <name type="scientific">Ovis ammon polii x Ovis aries</name>
    <dbReference type="NCBI Taxonomy" id="2918886"/>
    <lineage>
        <taxon>Eukaryota</taxon>
        <taxon>Metazoa</taxon>
        <taxon>Chordata</taxon>
        <taxon>Craniata</taxon>
        <taxon>Vertebrata</taxon>
        <taxon>Euteleostomi</taxon>
        <taxon>Mammalia</taxon>
        <taxon>Eutheria</taxon>
        <taxon>Laurasiatheria</taxon>
        <taxon>Artiodactyla</taxon>
        <taxon>Ruminantia</taxon>
        <taxon>Pecora</taxon>
        <taxon>Bovidae</taxon>
        <taxon>Caprinae</taxon>
        <taxon>Ovis</taxon>
    </lineage>
</organism>
<proteinExistence type="predicted"/>
<reference evidence="1" key="1">
    <citation type="submission" date="2022-03" db="EMBL/GenBank/DDBJ databases">
        <title>Genomic analyses of argali, domestic sheep and their hybrids provide insights into chromosomal evolution, heterosis and genetic basis of agronomic traits.</title>
        <authorList>
            <person name="Li M."/>
        </authorList>
    </citation>
    <scope>NUCLEOTIDE SEQUENCE</scope>
    <source>
        <strain evidence="1">F1 hybrid</strain>
    </source>
</reference>
<name>A0ACB9U4Y0_9CETA</name>